<evidence type="ECO:0000256" key="3">
    <source>
        <dbReference type="ARBA" id="ARBA00023157"/>
    </source>
</evidence>
<dbReference type="OrthoDB" id="5307922at2759"/>
<dbReference type="GO" id="GO:0046872">
    <property type="term" value="F:metal ion binding"/>
    <property type="evidence" value="ECO:0007669"/>
    <property type="project" value="UniProtKB-KW"/>
</dbReference>
<sequence length="393" mass="43801">MAVLDLHSPVIWISAAVFAIGISVLYQNVGHALNVLGIGKTYTSVNTTSCHQIGIGVLHGCEDIVVDPNTGLAYLACGSLKPRQHWLHPDDEYDLAHESEADHVYVMDENGKYSDIKLLETASDGSLQPLSQDFRVHGFDIYWDPHDPQDMTFIFINHQLVHNAVSIFSYRHGSHHMVHVETVHSDLLHSPNNVLAMSKRAFYATNDMKYTRGIMREISIYAQLPHGHVVYRNEDGLFSVAAANIRYPNGIAKYKTWIYVASCTDPGVHIYKEDGDGKLSFQGRIVYSDGVPDNLFVDPGSGQLYSTLFLKSREVHKYFKHPSLNTTRVAATKIVRLTQRNTGEGFDIESLLIDSGDLMPTATIAAIQRRNQIRRMLIGCAMCNALVVCSDVA</sequence>
<evidence type="ECO:0000256" key="7">
    <source>
        <dbReference type="PIRSR" id="PIRSR602640-3"/>
    </source>
</evidence>
<evidence type="ECO:0000256" key="1">
    <source>
        <dbReference type="ARBA" id="ARBA00008595"/>
    </source>
</evidence>
<feature type="transmembrane region" description="Helical" evidence="8">
    <location>
        <begin position="6"/>
        <end position="26"/>
    </location>
</feature>
<feature type="disulfide bond" description="In form B" evidence="7">
    <location>
        <begin position="50"/>
        <end position="389"/>
    </location>
</feature>
<gene>
    <name evidence="9" type="ORF">GGI25_001753</name>
</gene>
<dbReference type="InterPro" id="IPR002640">
    <property type="entry name" value="Arylesterase"/>
</dbReference>
<keyword evidence="8" id="KW-0812">Transmembrane</keyword>
<dbReference type="AlphaFoldDB" id="A0A9W8G9C8"/>
<dbReference type="Proteomes" id="UP001151518">
    <property type="component" value="Unassembled WGS sequence"/>
</dbReference>
<dbReference type="Pfam" id="PF01731">
    <property type="entry name" value="Arylesterase"/>
    <property type="match status" value="1"/>
</dbReference>
<comment type="cofactor">
    <cofactor evidence="6">
        <name>Ca(2+)</name>
        <dbReference type="ChEBI" id="CHEBI:29108"/>
    </cofactor>
    <text evidence="6">Binds 2 calcium ions per subunit.</text>
</comment>
<keyword evidence="8" id="KW-0472">Membrane</keyword>
<dbReference type="PANTHER" id="PTHR11799:SF12">
    <property type="entry name" value="PARAOXONASE-RELATED"/>
    <property type="match status" value="1"/>
</dbReference>
<dbReference type="InterPro" id="IPR051288">
    <property type="entry name" value="Serum_paraoxonase/arylesterase"/>
</dbReference>
<feature type="binding site" evidence="6">
    <location>
        <position position="193"/>
    </location>
    <ligand>
        <name>Ca(2+)</name>
        <dbReference type="ChEBI" id="CHEBI:29108"/>
        <label>1</label>
        <note>catalytic</note>
    </ligand>
</feature>
<proteinExistence type="inferred from homology"/>
<dbReference type="SUPFAM" id="SSF63829">
    <property type="entry name" value="Calcium-dependent phosphotriesterase"/>
    <property type="match status" value="1"/>
</dbReference>
<keyword evidence="4" id="KW-0325">Glycoprotein</keyword>
<feature type="active site" description="Proton acceptor" evidence="5">
    <location>
        <position position="137"/>
    </location>
</feature>
<comment type="caution">
    <text evidence="9">The sequence shown here is derived from an EMBL/GenBank/DDBJ whole genome shotgun (WGS) entry which is preliminary data.</text>
</comment>
<protein>
    <submittedName>
        <fullName evidence="9">Uncharacterized protein</fullName>
    </submittedName>
</protein>
<evidence type="ECO:0000313" key="9">
    <source>
        <dbReference type="EMBL" id="KAJ2679185.1"/>
    </source>
</evidence>
<feature type="binding site" evidence="6">
    <location>
        <position position="249"/>
    </location>
    <ligand>
        <name>Ca(2+)</name>
        <dbReference type="ChEBI" id="CHEBI:29108"/>
        <label>1</label>
        <note>catalytic</note>
    </ligand>
</feature>
<dbReference type="InterPro" id="IPR011042">
    <property type="entry name" value="6-blade_b-propeller_TolB-like"/>
</dbReference>
<keyword evidence="3 7" id="KW-1015">Disulfide bond</keyword>
<reference evidence="9" key="1">
    <citation type="submission" date="2022-07" db="EMBL/GenBank/DDBJ databases">
        <title>Phylogenomic reconstructions and comparative analyses of Kickxellomycotina fungi.</title>
        <authorList>
            <person name="Reynolds N.K."/>
            <person name="Stajich J.E."/>
            <person name="Barry K."/>
            <person name="Grigoriev I.V."/>
            <person name="Crous P."/>
            <person name="Smith M.E."/>
        </authorList>
    </citation>
    <scope>NUCLEOTIDE SEQUENCE</scope>
    <source>
        <strain evidence="9">NRRL 3115</strain>
    </source>
</reference>
<dbReference type="EMBL" id="JANBTW010000014">
    <property type="protein sequence ID" value="KAJ2679185.1"/>
    <property type="molecule type" value="Genomic_DNA"/>
</dbReference>
<accession>A0A9W8G9C8</accession>
<evidence type="ECO:0000256" key="2">
    <source>
        <dbReference type="ARBA" id="ARBA00022801"/>
    </source>
</evidence>
<evidence type="ECO:0000256" key="8">
    <source>
        <dbReference type="SAM" id="Phobius"/>
    </source>
</evidence>
<feature type="binding site" evidence="6">
    <location>
        <position position="294"/>
    </location>
    <ligand>
        <name>Ca(2+)</name>
        <dbReference type="ChEBI" id="CHEBI:29108"/>
        <label>1</label>
        <note>catalytic</note>
    </ligand>
</feature>
<evidence type="ECO:0000256" key="4">
    <source>
        <dbReference type="ARBA" id="ARBA00023180"/>
    </source>
</evidence>
<feature type="binding site" evidence="6">
    <location>
        <position position="63"/>
    </location>
    <ligand>
        <name>Ca(2+)</name>
        <dbReference type="ChEBI" id="CHEBI:29108"/>
        <label>1</label>
        <note>catalytic</note>
    </ligand>
</feature>
<keyword evidence="2" id="KW-0378">Hydrolase</keyword>
<feature type="binding site" evidence="6">
    <location>
        <position position="293"/>
    </location>
    <ligand>
        <name>Ca(2+)</name>
        <dbReference type="ChEBI" id="CHEBI:29108"/>
        <label>1</label>
        <note>catalytic</note>
    </ligand>
</feature>
<dbReference type="PANTHER" id="PTHR11799">
    <property type="entry name" value="PARAOXONASE"/>
    <property type="match status" value="1"/>
</dbReference>
<evidence type="ECO:0000256" key="5">
    <source>
        <dbReference type="PIRSR" id="PIRSR602640-1"/>
    </source>
</evidence>
<keyword evidence="6" id="KW-0479">Metal-binding</keyword>
<keyword evidence="6" id="KW-0106">Calcium</keyword>
<evidence type="ECO:0000256" key="6">
    <source>
        <dbReference type="PIRSR" id="PIRSR602640-2"/>
    </source>
</evidence>
<feature type="binding site" evidence="6">
    <location>
        <position position="192"/>
    </location>
    <ligand>
        <name>Ca(2+)</name>
        <dbReference type="ChEBI" id="CHEBI:29108"/>
        <label>1</label>
        <note>catalytic</note>
    </ligand>
</feature>
<dbReference type="GO" id="GO:0004064">
    <property type="term" value="F:arylesterase activity"/>
    <property type="evidence" value="ECO:0007669"/>
    <property type="project" value="InterPro"/>
</dbReference>
<dbReference type="Gene3D" id="2.120.10.30">
    <property type="entry name" value="TolB, C-terminal domain"/>
    <property type="match status" value="1"/>
</dbReference>
<comment type="similarity">
    <text evidence="1">Belongs to the paraoxonase family.</text>
</comment>
<organism evidence="9 10">
    <name type="scientific">Coemansia spiralis</name>
    <dbReference type="NCBI Taxonomy" id="417178"/>
    <lineage>
        <taxon>Eukaryota</taxon>
        <taxon>Fungi</taxon>
        <taxon>Fungi incertae sedis</taxon>
        <taxon>Zoopagomycota</taxon>
        <taxon>Kickxellomycotina</taxon>
        <taxon>Kickxellomycetes</taxon>
        <taxon>Kickxellales</taxon>
        <taxon>Kickxellaceae</taxon>
        <taxon>Coemansia</taxon>
    </lineage>
</organism>
<evidence type="ECO:0000313" key="10">
    <source>
        <dbReference type="Proteomes" id="UP001151518"/>
    </source>
</evidence>
<name>A0A9W8G9C8_9FUNG</name>
<keyword evidence="8" id="KW-1133">Transmembrane helix</keyword>